<protein>
    <recommendedName>
        <fullName evidence="4">RING-type domain-containing protein</fullName>
    </recommendedName>
</protein>
<dbReference type="AlphaFoldDB" id="A0A8T1WIG2"/>
<dbReference type="OrthoDB" id="101216at2759"/>
<evidence type="ECO:0000256" key="1">
    <source>
        <dbReference type="SAM" id="MobiDB-lite"/>
    </source>
</evidence>
<feature type="compositionally biased region" description="Low complexity" evidence="1">
    <location>
        <begin position="100"/>
        <end position="120"/>
    </location>
</feature>
<comment type="caution">
    <text evidence="2">The sequence shown here is derived from an EMBL/GenBank/DDBJ whole genome shotgun (WGS) entry which is preliminary data.</text>
</comment>
<evidence type="ECO:0000313" key="2">
    <source>
        <dbReference type="EMBL" id="KAG7392144.1"/>
    </source>
</evidence>
<reference evidence="2" key="1">
    <citation type="submission" date="2021-02" db="EMBL/GenBank/DDBJ databases">
        <authorList>
            <person name="Palmer J.M."/>
        </authorList>
    </citation>
    <scope>NUCLEOTIDE SEQUENCE</scope>
    <source>
        <strain evidence="2">SCRP734</strain>
    </source>
</reference>
<dbReference type="Proteomes" id="UP000694044">
    <property type="component" value="Unassembled WGS sequence"/>
</dbReference>
<name>A0A8T1WIG2_9STRA</name>
<sequence length="596" mass="63707">MATLFKAGDTATFFGLSGAGKPSLSVDDVPLRGGLHGRVAAAPGITEPQATLRGHNTHVCLINTGLTGGVWPAHEAAVRAQVRGRGAGRKHSTPPPPAPSTSARTTAATPAASPSAAGQADPPPSRANSSHGAARLPSTATDSQAAPSASRAPSSHAPGSQLDCHCANTQYGTDLVHADLPSYPGHGALGDRLWSLTFQFELRCPLTAMDRAPATTPDGDTSTRCEACKSCGAILELDGCGHRFHPRCIFAWPATHCEVCAEPVGNVLVFRESKNRPNSSARKGKWSIDEHKYANLLMKQFQLGALPLADGLHLRVFMASMLQCDPLRVTKKYAGQAIGKQNFSFQRDKSYCYNLHVKLQKQLSNLRNHYYWHVQYRCKFGPNLNIQELKAAEADYWIREFCKFAKKIGQKVEFTTAEAAGAVVPTSDRNTSATAAIGPRPATESKETEDAVPPKSVVLPPVSSLIARVPVVKVEGTPDVRKLMAKGEQGSAASSMKDGVSLMLGFSAPIDQPPSPLSADELNDPSAFVDLALTDLSQDEVPSTSNVDASLQPCAQEILKKGNWMNDWMKEAELEWSKGAISWSLSLSAEPLADFA</sequence>
<evidence type="ECO:0000313" key="3">
    <source>
        <dbReference type="Proteomes" id="UP000694044"/>
    </source>
</evidence>
<dbReference type="EMBL" id="JAGDFM010000013">
    <property type="protein sequence ID" value="KAG7392144.1"/>
    <property type="molecule type" value="Genomic_DNA"/>
</dbReference>
<organism evidence="2 3">
    <name type="scientific">Phytophthora pseudosyringae</name>
    <dbReference type="NCBI Taxonomy" id="221518"/>
    <lineage>
        <taxon>Eukaryota</taxon>
        <taxon>Sar</taxon>
        <taxon>Stramenopiles</taxon>
        <taxon>Oomycota</taxon>
        <taxon>Peronosporomycetes</taxon>
        <taxon>Peronosporales</taxon>
        <taxon>Peronosporaceae</taxon>
        <taxon>Phytophthora</taxon>
    </lineage>
</organism>
<gene>
    <name evidence="2" type="ORF">PHYPSEUDO_001867</name>
</gene>
<keyword evidence="3" id="KW-1185">Reference proteome</keyword>
<feature type="compositionally biased region" description="Low complexity" evidence="1">
    <location>
        <begin position="143"/>
        <end position="160"/>
    </location>
</feature>
<proteinExistence type="predicted"/>
<dbReference type="PANTHER" id="PTHR35213:SF3">
    <property type="entry name" value="MYB-LIKE DOMAIN-CONTAINING PROTEIN"/>
    <property type="match status" value="1"/>
</dbReference>
<feature type="region of interest" description="Disordered" evidence="1">
    <location>
        <begin position="430"/>
        <end position="454"/>
    </location>
</feature>
<accession>A0A8T1WIG2</accession>
<dbReference type="PANTHER" id="PTHR35213">
    <property type="entry name" value="RING-TYPE DOMAIN-CONTAINING PROTEIN-RELATED"/>
    <property type="match status" value="1"/>
</dbReference>
<evidence type="ECO:0008006" key="4">
    <source>
        <dbReference type="Google" id="ProtNLM"/>
    </source>
</evidence>
<feature type="region of interest" description="Disordered" evidence="1">
    <location>
        <begin position="81"/>
        <end position="160"/>
    </location>
</feature>